<organism evidence="1 2">
    <name type="scientific">Tautonia sociabilis</name>
    <dbReference type="NCBI Taxonomy" id="2080755"/>
    <lineage>
        <taxon>Bacteria</taxon>
        <taxon>Pseudomonadati</taxon>
        <taxon>Planctomycetota</taxon>
        <taxon>Planctomycetia</taxon>
        <taxon>Isosphaerales</taxon>
        <taxon>Isosphaeraceae</taxon>
        <taxon>Tautonia</taxon>
    </lineage>
</organism>
<reference evidence="1 2" key="2">
    <citation type="submission" date="2019-01" db="EMBL/GenBank/DDBJ databases">
        <title>Tautonia sociabilis, a novel thermotolerant planctomycete of Isosphaeraceae family, isolated from a 4000 m deep subterranean habitat.</title>
        <authorList>
            <person name="Kovaleva O.L."/>
            <person name="Elcheninov A.G."/>
            <person name="Van Heerden E."/>
            <person name="Toshchakov S.V."/>
            <person name="Novikov A."/>
            <person name="Bonch-Osmolovskaya E.A."/>
            <person name="Kublanov I.V."/>
        </authorList>
    </citation>
    <scope>NUCLEOTIDE SEQUENCE [LARGE SCALE GENOMIC DNA]</scope>
    <source>
        <strain evidence="1 2">GM2012</strain>
    </source>
</reference>
<reference evidence="1 2" key="1">
    <citation type="submission" date="2018-12" db="EMBL/GenBank/DDBJ databases">
        <authorList>
            <person name="Toschakov S.V."/>
        </authorList>
    </citation>
    <scope>NUCLEOTIDE SEQUENCE [LARGE SCALE GENOMIC DNA]</scope>
    <source>
        <strain evidence="1 2">GM2012</strain>
    </source>
</reference>
<comment type="caution">
    <text evidence="1">The sequence shown here is derived from an EMBL/GenBank/DDBJ whole genome shotgun (WGS) entry which is preliminary data.</text>
</comment>
<dbReference type="EMBL" id="RYZH01000027">
    <property type="protein sequence ID" value="RUL87018.1"/>
    <property type="molecule type" value="Genomic_DNA"/>
</dbReference>
<evidence type="ECO:0000313" key="2">
    <source>
        <dbReference type="Proteomes" id="UP000280296"/>
    </source>
</evidence>
<keyword evidence="2" id="KW-1185">Reference proteome</keyword>
<name>A0A432MIJ4_9BACT</name>
<gene>
    <name evidence="1" type="ORF">TsocGM_14585</name>
</gene>
<dbReference type="RefSeq" id="WP_126726204.1">
    <property type="nucleotide sequence ID" value="NZ_RYZH01000027.1"/>
</dbReference>
<accession>A0A432MIJ4</accession>
<dbReference type="AlphaFoldDB" id="A0A432MIJ4"/>
<sequence>MGRWKVEPRIGAEKRTVLSEQLVITNIFSNMQIRQHLRGLAVAAHSRRQRLTLILAVAAACLRLPLTAADAFALDVRVQVDSRESCTLQQFSGLHTDDRLVVTAEAARSYCCSVRTTDIADFARFKESIIDVETGTPVASLFGHNATGTLAPQIPVGDNHPAPERTRLCFFLTETRRVALPLEFSVPNSSTTLLECQETTLVGNYNLVATDFAYLEVSNLLGHDVDTIFSRITYIARTGAGQFPVGGAALEPSSRNDHGIHEFIFPDTFGTLFVAHDGPPGSISAAISQYETLSVLPFTFRPVTKEVMRLRRQQ</sequence>
<evidence type="ECO:0000313" key="1">
    <source>
        <dbReference type="EMBL" id="RUL87018.1"/>
    </source>
</evidence>
<dbReference type="Proteomes" id="UP000280296">
    <property type="component" value="Unassembled WGS sequence"/>
</dbReference>
<proteinExistence type="predicted"/>
<protein>
    <submittedName>
        <fullName evidence="1">Uncharacterized protein</fullName>
    </submittedName>
</protein>